<proteinExistence type="predicted"/>
<dbReference type="EMBL" id="BGPR01001134">
    <property type="protein sequence ID" value="GBM46383.1"/>
    <property type="molecule type" value="Genomic_DNA"/>
</dbReference>
<dbReference type="AlphaFoldDB" id="A0A4Y2FYH3"/>
<reference evidence="1 2" key="1">
    <citation type="journal article" date="2019" name="Sci. Rep.">
        <title>Orb-weaving spider Araneus ventricosus genome elucidates the spidroin gene catalogue.</title>
        <authorList>
            <person name="Kono N."/>
            <person name="Nakamura H."/>
            <person name="Ohtoshi R."/>
            <person name="Moran D.A.P."/>
            <person name="Shinohara A."/>
            <person name="Yoshida Y."/>
            <person name="Fujiwara M."/>
            <person name="Mori M."/>
            <person name="Tomita M."/>
            <person name="Arakawa K."/>
        </authorList>
    </citation>
    <scope>NUCLEOTIDE SEQUENCE [LARGE SCALE GENOMIC DNA]</scope>
</reference>
<protein>
    <submittedName>
        <fullName evidence="1">Uncharacterized protein</fullName>
    </submittedName>
</protein>
<evidence type="ECO:0000313" key="1">
    <source>
        <dbReference type="EMBL" id="GBM46383.1"/>
    </source>
</evidence>
<dbReference type="Proteomes" id="UP000499080">
    <property type="component" value="Unassembled WGS sequence"/>
</dbReference>
<keyword evidence="2" id="KW-1185">Reference proteome</keyword>
<gene>
    <name evidence="1" type="ORF">AVEN_65981_1</name>
</gene>
<evidence type="ECO:0000313" key="2">
    <source>
        <dbReference type="Proteomes" id="UP000499080"/>
    </source>
</evidence>
<comment type="caution">
    <text evidence="1">The sequence shown here is derived from an EMBL/GenBank/DDBJ whole genome shotgun (WGS) entry which is preliminary data.</text>
</comment>
<name>A0A4Y2FYH3_ARAVE</name>
<sequence length="88" mass="9817">MDCHPSRRPRHLIAVQNDEDRLCVASKRHVNITKLWIHATTAMTLSSKGIVNQIFHIYPEEAIQEGQLLKGLMMGRSIRPKCAGGPSG</sequence>
<organism evidence="1 2">
    <name type="scientific">Araneus ventricosus</name>
    <name type="common">Orbweaver spider</name>
    <name type="synonym">Epeira ventricosa</name>
    <dbReference type="NCBI Taxonomy" id="182803"/>
    <lineage>
        <taxon>Eukaryota</taxon>
        <taxon>Metazoa</taxon>
        <taxon>Ecdysozoa</taxon>
        <taxon>Arthropoda</taxon>
        <taxon>Chelicerata</taxon>
        <taxon>Arachnida</taxon>
        <taxon>Araneae</taxon>
        <taxon>Araneomorphae</taxon>
        <taxon>Entelegynae</taxon>
        <taxon>Araneoidea</taxon>
        <taxon>Araneidae</taxon>
        <taxon>Araneus</taxon>
    </lineage>
</organism>
<accession>A0A4Y2FYH3</accession>